<dbReference type="InterPro" id="IPR011600">
    <property type="entry name" value="Pept_C14_caspase"/>
</dbReference>
<evidence type="ECO:0000259" key="1">
    <source>
        <dbReference type="Pfam" id="PF00656"/>
    </source>
</evidence>
<evidence type="ECO:0000313" key="2">
    <source>
        <dbReference type="EMBL" id="GGT12683.1"/>
    </source>
</evidence>
<name>A0A918GVV9_9ACTN</name>
<sequence length="390" mass="42681">MARFTVQLDENAEEARTHALVIGVGAYRHLIGGPQEVANPHGLRQLSSPPVSAREFATWLLTEYNEPNKPLGSLALLLSEAVPGPFRDPRTGREHSVEEATIDNVDAAVREWKARADLRDDDRIVFYFCGHGVSLGNDMSLLASDVFADQESPLNGALNFTELWRGLIRCRAAEQVFFVDACRAGPDRLIRQAGGGFAGRVPIAGQERPAGFAPREYAVYYATLDGEGSHARTGQVSLFTDALLRSLAGSGSENTDDDVWRVSTPALQLAIGRFMKEPQFAGEFAGVQVPVSPESFDFGLHELTGDPVVPVYIGCSPREDNEFAEFVCRGERMPELRRALADIDASDPTAEWPLDLPLGEYAVEARFDGRPPRGSRLGVRPPLRRIGLKP</sequence>
<evidence type="ECO:0000313" key="3">
    <source>
        <dbReference type="Proteomes" id="UP000619486"/>
    </source>
</evidence>
<keyword evidence="3" id="KW-1185">Reference proteome</keyword>
<protein>
    <recommendedName>
        <fullName evidence="1">Peptidase C14 caspase domain-containing protein</fullName>
    </recommendedName>
</protein>
<dbReference type="GO" id="GO:0006508">
    <property type="term" value="P:proteolysis"/>
    <property type="evidence" value="ECO:0007669"/>
    <property type="project" value="InterPro"/>
</dbReference>
<dbReference type="Pfam" id="PF00656">
    <property type="entry name" value="Peptidase_C14"/>
    <property type="match status" value="1"/>
</dbReference>
<reference evidence="2" key="1">
    <citation type="journal article" date="2014" name="Int. J. Syst. Evol. Microbiol.">
        <title>Complete genome sequence of Corynebacterium casei LMG S-19264T (=DSM 44701T), isolated from a smear-ripened cheese.</title>
        <authorList>
            <consortium name="US DOE Joint Genome Institute (JGI-PGF)"/>
            <person name="Walter F."/>
            <person name="Albersmeier A."/>
            <person name="Kalinowski J."/>
            <person name="Ruckert C."/>
        </authorList>
    </citation>
    <scope>NUCLEOTIDE SEQUENCE</scope>
    <source>
        <strain evidence="2">JCM 3172</strain>
    </source>
</reference>
<dbReference type="EMBL" id="BMQQ01000001">
    <property type="protein sequence ID" value="GGT12683.1"/>
    <property type="molecule type" value="Genomic_DNA"/>
</dbReference>
<reference evidence="2" key="2">
    <citation type="submission" date="2020-09" db="EMBL/GenBank/DDBJ databases">
        <authorList>
            <person name="Sun Q."/>
            <person name="Ohkuma M."/>
        </authorList>
    </citation>
    <scope>NUCLEOTIDE SEQUENCE</scope>
    <source>
        <strain evidence="2">JCM 3172</strain>
    </source>
</reference>
<dbReference type="RefSeq" id="WP_229832556.1">
    <property type="nucleotide sequence ID" value="NZ_BMQQ01000001.1"/>
</dbReference>
<dbReference type="SUPFAM" id="SSF52129">
    <property type="entry name" value="Caspase-like"/>
    <property type="match status" value="1"/>
</dbReference>
<accession>A0A918GVV9</accession>
<gene>
    <name evidence="2" type="ORF">GCM10014713_01370</name>
</gene>
<organism evidence="2 3">
    <name type="scientific">Streptomyces purpureus</name>
    <dbReference type="NCBI Taxonomy" id="1951"/>
    <lineage>
        <taxon>Bacteria</taxon>
        <taxon>Bacillati</taxon>
        <taxon>Actinomycetota</taxon>
        <taxon>Actinomycetes</taxon>
        <taxon>Kitasatosporales</taxon>
        <taxon>Streptomycetaceae</taxon>
        <taxon>Streptomyces</taxon>
    </lineage>
</organism>
<proteinExistence type="predicted"/>
<feature type="domain" description="Peptidase C14 caspase" evidence="1">
    <location>
        <begin position="18"/>
        <end position="252"/>
    </location>
</feature>
<comment type="caution">
    <text evidence="2">The sequence shown here is derived from an EMBL/GenBank/DDBJ whole genome shotgun (WGS) entry which is preliminary data.</text>
</comment>
<dbReference type="InterPro" id="IPR029030">
    <property type="entry name" value="Caspase-like_dom_sf"/>
</dbReference>
<dbReference type="GO" id="GO:0004197">
    <property type="term" value="F:cysteine-type endopeptidase activity"/>
    <property type="evidence" value="ECO:0007669"/>
    <property type="project" value="InterPro"/>
</dbReference>
<dbReference type="Proteomes" id="UP000619486">
    <property type="component" value="Unassembled WGS sequence"/>
</dbReference>
<dbReference type="AlphaFoldDB" id="A0A918GVV9"/>
<dbReference type="Gene3D" id="3.40.50.1460">
    <property type="match status" value="1"/>
</dbReference>